<feature type="region of interest" description="Disordered" evidence="1">
    <location>
        <begin position="1"/>
        <end position="91"/>
    </location>
</feature>
<keyword evidence="3" id="KW-1185">Reference proteome</keyword>
<reference evidence="2 3" key="1">
    <citation type="submission" date="2024-06" db="EMBL/GenBank/DDBJ databases">
        <authorList>
            <person name="Kaempfer P."/>
            <person name="Viver T."/>
        </authorList>
    </citation>
    <scope>NUCLEOTIDE SEQUENCE [LARGE SCALE GENOMIC DNA]</scope>
    <source>
        <strain evidence="2 3">ST-75</strain>
    </source>
</reference>
<dbReference type="Proteomes" id="UP001629059">
    <property type="component" value="Unassembled WGS sequence"/>
</dbReference>
<evidence type="ECO:0000313" key="3">
    <source>
        <dbReference type="Proteomes" id="UP001629059"/>
    </source>
</evidence>
<organism evidence="2 3">
    <name type="scientific">Flavobacterium rhizophilum</name>
    <dbReference type="NCBI Taxonomy" id="3163296"/>
    <lineage>
        <taxon>Bacteria</taxon>
        <taxon>Pseudomonadati</taxon>
        <taxon>Bacteroidota</taxon>
        <taxon>Flavobacteriia</taxon>
        <taxon>Flavobacteriales</taxon>
        <taxon>Flavobacteriaceae</taxon>
        <taxon>Flavobacterium</taxon>
    </lineage>
</organism>
<evidence type="ECO:0000256" key="1">
    <source>
        <dbReference type="SAM" id="MobiDB-lite"/>
    </source>
</evidence>
<comment type="caution">
    <text evidence="2">The sequence shown here is derived from an EMBL/GenBank/DDBJ whole genome shotgun (WGS) entry which is preliminary data.</text>
</comment>
<sequence>MITSERGPGAEPTAKKKIIHRLPDIIGKPKPGGRQSMPKGTDENTSEKSTVSAPNFDTITEVRSSAVPQEEPGNHSDVPPSWMEEEEEEWSRDIGFSTEDGLATGVTFDELATVGMLLERKALGPSEKDKAASMIAKIDGTELLGLLESQVGEASRKIAMLLDRELTS</sequence>
<accession>A0ABW8Y9S2</accession>
<dbReference type="RefSeq" id="WP_408073786.1">
    <property type="nucleotide sequence ID" value="NZ_JBELQB010000003.1"/>
</dbReference>
<feature type="compositionally biased region" description="Polar residues" evidence="1">
    <location>
        <begin position="47"/>
        <end position="67"/>
    </location>
</feature>
<gene>
    <name evidence="2" type="ORF">ABS768_04535</name>
</gene>
<protein>
    <submittedName>
        <fullName evidence="2">Conjugal transfer protein TraD</fullName>
    </submittedName>
</protein>
<dbReference type="EMBL" id="JBELQB010000003">
    <property type="protein sequence ID" value="MFL9836753.1"/>
    <property type="molecule type" value="Genomic_DNA"/>
</dbReference>
<proteinExistence type="predicted"/>
<name>A0ABW8Y9S2_9FLAO</name>
<evidence type="ECO:0000313" key="2">
    <source>
        <dbReference type="EMBL" id="MFL9836753.1"/>
    </source>
</evidence>